<protein>
    <submittedName>
        <fullName evidence="2">Uncharacterized protein</fullName>
    </submittedName>
</protein>
<dbReference type="Proteomes" id="UP001054252">
    <property type="component" value="Unassembled WGS sequence"/>
</dbReference>
<accession>A0AAV5JF45</accession>
<evidence type="ECO:0000256" key="1">
    <source>
        <dbReference type="SAM" id="MobiDB-lite"/>
    </source>
</evidence>
<proteinExistence type="predicted"/>
<name>A0AAV5JF45_9ROSI</name>
<evidence type="ECO:0000313" key="2">
    <source>
        <dbReference type="EMBL" id="GKV11113.1"/>
    </source>
</evidence>
<feature type="compositionally biased region" description="Basic and acidic residues" evidence="1">
    <location>
        <begin position="144"/>
        <end position="154"/>
    </location>
</feature>
<comment type="caution">
    <text evidence="2">The sequence shown here is derived from an EMBL/GenBank/DDBJ whole genome shotgun (WGS) entry which is preliminary data.</text>
</comment>
<feature type="region of interest" description="Disordered" evidence="1">
    <location>
        <begin position="1"/>
        <end position="47"/>
    </location>
</feature>
<feature type="region of interest" description="Disordered" evidence="1">
    <location>
        <begin position="74"/>
        <end position="118"/>
    </location>
</feature>
<reference evidence="2 3" key="1">
    <citation type="journal article" date="2021" name="Commun. Biol.">
        <title>The genome of Shorea leprosula (Dipterocarpaceae) highlights the ecological relevance of drought in aseasonal tropical rainforests.</title>
        <authorList>
            <person name="Ng K.K.S."/>
            <person name="Kobayashi M.J."/>
            <person name="Fawcett J.A."/>
            <person name="Hatakeyama M."/>
            <person name="Paape T."/>
            <person name="Ng C.H."/>
            <person name="Ang C.C."/>
            <person name="Tnah L.H."/>
            <person name="Lee C.T."/>
            <person name="Nishiyama T."/>
            <person name="Sese J."/>
            <person name="O'Brien M.J."/>
            <person name="Copetti D."/>
            <person name="Mohd Noor M.I."/>
            <person name="Ong R.C."/>
            <person name="Putra M."/>
            <person name="Sireger I.Z."/>
            <person name="Indrioko S."/>
            <person name="Kosugi Y."/>
            <person name="Izuno A."/>
            <person name="Isagi Y."/>
            <person name="Lee S.L."/>
            <person name="Shimizu K.K."/>
        </authorList>
    </citation>
    <scope>NUCLEOTIDE SEQUENCE [LARGE SCALE GENOMIC DNA]</scope>
    <source>
        <strain evidence="2">214</strain>
    </source>
</reference>
<evidence type="ECO:0000313" key="3">
    <source>
        <dbReference type="Proteomes" id="UP001054252"/>
    </source>
</evidence>
<dbReference type="AlphaFoldDB" id="A0AAV5JF45"/>
<sequence length="176" mass="19826">MPMALPPEPNLTSIHEHKVLSPKGRTCNPTQPNKKAPSPPGSDTHQSCPLFRQAWHLNNPLLCQRELNPQLGNLLGHDSLTQTTTPEPRSHPNTTTYETTLAPPPIKGPQRRSQSETNKRIDLAYLPSPALLSKNFSASTLHKQTREEGRRKPEATLTFRTRKRWIAMQPNKPPEE</sequence>
<organism evidence="2 3">
    <name type="scientific">Rubroshorea leprosula</name>
    <dbReference type="NCBI Taxonomy" id="152421"/>
    <lineage>
        <taxon>Eukaryota</taxon>
        <taxon>Viridiplantae</taxon>
        <taxon>Streptophyta</taxon>
        <taxon>Embryophyta</taxon>
        <taxon>Tracheophyta</taxon>
        <taxon>Spermatophyta</taxon>
        <taxon>Magnoliopsida</taxon>
        <taxon>eudicotyledons</taxon>
        <taxon>Gunneridae</taxon>
        <taxon>Pentapetalae</taxon>
        <taxon>rosids</taxon>
        <taxon>malvids</taxon>
        <taxon>Malvales</taxon>
        <taxon>Dipterocarpaceae</taxon>
        <taxon>Rubroshorea</taxon>
    </lineage>
</organism>
<keyword evidence="3" id="KW-1185">Reference proteome</keyword>
<feature type="compositionally biased region" description="Polar residues" evidence="1">
    <location>
        <begin position="79"/>
        <end position="99"/>
    </location>
</feature>
<gene>
    <name evidence="2" type="ORF">SLEP1_g22395</name>
</gene>
<dbReference type="EMBL" id="BPVZ01000033">
    <property type="protein sequence ID" value="GKV11113.1"/>
    <property type="molecule type" value="Genomic_DNA"/>
</dbReference>
<feature type="region of interest" description="Disordered" evidence="1">
    <location>
        <begin position="138"/>
        <end position="157"/>
    </location>
</feature>